<gene>
    <name evidence="1" type="ORF">H8790_08730</name>
</gene>
<dbReference type="Pfam" id="PF04463">
    <property type="entry name" value="2-thiour_desulf"/>
    <property type="match status" value="1"/>
</dbReference>
<protein>
    <submittedName>
        <fullName evidence="1">DUF523 domain-containing protein</fullName>
    </submittedName>
</protein>
<dbReference type="EMBL" id="CP060490">
    <property type="protein sequence ID" value="QNL43564.1"/>
    <property type="molecule type" value="Genomic_DNA"/>
</dbReference>
<dbReference type="PANTHER" id="PTHR30087">
    <property type="entry name" value="INNER MEMBRANE PROTEIN"/>
    <property type="match status" value="1"/>
</dbReference>
<dbReference type="Proteomes" id="UP000515960">
    <property type="component" value="Chromosome"/>
</dbReference>
<dbReference type="InterPro" id="IPR007553">
    <property type="entry name" value="2-thiour_desulf"/>
</dbReference>
<dbReference type="RefSeq" id="WP_187332155.1">
    <property type="nucleotide sequence ID" value="NZ_CP060490.1"/>
</dbReference>
<dbReference type="PANTHER" id="PTHR30087:SF1">
    <property type="entry name" value="HYPOTHETICAL CYTOSOLIC PROTEIN"/>
    <property type="match status" value="1"/>
</dbReference>
<evidence type="ECO:0000313" key="1">
    <source>
        <dbReference type="EMBL" id="QNL43564.1"/>
    </source>
</evidence>
<name>A0A7G9B1Y3_9FIRM</name>
<organism evidence="1 2">
    <name type="scientific">Oscillibacter hominis</name>
    <dbReference type="NCBI Taxonomy" id="2763056"/>
    <lineage>
        <taxon>Bacteria</taxon>
        <taxon>Bacillati</taxon>
        <taxon>Bacillota</taxon>
        <taxon>Clostridia</taxon>
        <taxon>Eubacteriales</taxon>
        <taxon>Oscillospiraceae</taxon>
        <taxon>Oscillibacter</taxon>
    </lineage>
</organism>
<accession>A0A7G9B1Y3</accession>
<proteinExistence type="predicted"/>
<keyword evidence="2" id="KW-1185">Reference proteome</keyword>
<dbReference type="KEGG" id="ohi:H8790_08730"/>
<dbReference type="AlphaFoldDB" id="A0A7G9B1Y3"/>
<sequence>MTGPVLVSACLLGRCCRYDGTGKALPELIRLGERRRLVPVCPECLGGLPTPRPPAERQGERVVNQEGDDVTEAYCRGAEQALRIAREQGCTVAVLKERSPSCGAGQIYDGTFRHILTAGDGVTAELLRKNGITVVGESQIHTLL</sequence>
<reference evidence="1 2" key="1">
    <citation type="submission" date="2020-08" db="EMBL/GenBank/DDBJ databases">
        <authorList>
            <person name="Liu C."/>
            <person name="Sun Q."/>
        </authorList>
    </citation>
    <scope>NUCLEOTIDE SEQUENCE [LARGE SCALE GENOMIC DNA]</scope>
    <source>
        <strain evidence="1 2">NSJ-62</strain>
    </source>
</reference>
<evidence type="ECO:0000313" key="2">
    <source>
        <dbReference type="Proteomes" id="UP000515960"/>
    </source>
</evidence>